<dbReference type="OrthoDB" id="4177740at2759"/>
<proteinExistence type="predicted"/>
<dbReference type="Proteomes" id="UP000326877">
    <property type="component" value="Unassembled WGS sequence"/>
</dbReference>
<dbReference type="EMBL" id="ML735328">
    <property type="protein sequence ID" value="KAE8385691.1"/>
    <property type="molecule type" value="Genomic_DNA"/>
</dbReference>
<name>A0A5N7BV32_PETAA</name>
<reference evidence="1" key="1">
    <citation type="submission" date="2019-04" db="EMBL/GenBank/DDBJ databases">
        <title>Friends and foes A comparative genomics studyof 23 Aspergillus species from section Flavi.</title>
        <authorList>
            <consortium name="DOE Joint Genome Institute"/>
            <person name="Kjaerbolling I."/>
            <person name="Vesth T."/>
            <person name="Frisvad J.C."/>
            <person name="Nybo J.L."/>
            <person name="Theobald S."/>
            <person name="Kildgaard S."/>
            <person name="Isbrandt T."/>
            <person name="Kuo A."/>
            <person name="Sato A."/>
            <person name="Lyhne E.K."/>
            <person name="Kogle M.E."/>
            <person name="Wiebenga A."/>
            <person name="Kun R.S."/>
            <person name="Lubbers R.J."/>
            <person name="Makela M.R."/>
            <person name="Barry K."/>
            <person name="Chovatia M."/>
            <person name="Clum A."/>
            <person name="Daum C."/>
            <person name="Haridas S."/>
            <person name="He G."/>
            <person name="LaButti K."/>
            <person name="Lipzen A."/>
            <person name="Mondo S."/>
            <person name="Riley R."/>
            <person name="Salamov A."/>
            <person name="Simmons B.A."/>
            <person name="Magnuson J.K."/>
            <person name="Henrissat B."/>
            <person name="Mortensen U.H."/>
            <person name="Larsen T.O."/>
            <person name="Devries R.P."/>
            <person name="Grigoriev I.V."/>
            <person name="Machida M."/>
            <person name="Baker S.E."/>
            <person name="Andersen M.R."/>
        </authorList>
    </citation>
    <scope>NUCLEOTIDE SEQUENCE [LARGE SCALE GENOMIC DNA]</scope>
    <source>
        <strain evidence="1">IBT 14317</strain>
    </source>
</reference>
<evidence type="ECO:0000313" key="1">
    <source>
        <dbReference type="EMBL" id="KAE8385691.1"/>
    </source>
</evidence>
<accession>A0A5N7BV32</accession>
<organism evidence="1">
    <name type="scientific">Petromyces alliaceus</name>
    <name type="common">Aspergillus alliaceus</name>
    <dbReference type="NCBI Taxonomy" id="209559"/>
    <lineage>
        <taxon>Eukaryota</taxon>
        <taxon>Fungi</taxon>
        <taxon>Dikarya</taxon>
        <taxon>Ascomycota</taxon>
        <taxon>Pezizomycotina</taxon>
        <taxon>Eurotiomycetes</taxon>
        <taxon>Eurotiomycetidae</taxon>
        <taxon>Eurotiales</taxon>
        <taxon>Aspergillaceae</taxon>
        <taxon>Aspergillus</taxon>
        <taxon>Aspergillus subgen. Circumdati</taxon>
    </lineage>
</organism>
<gene>
    <name evidence="1" type="ORF">BDV23DRAFT_187991</name>
</gene>
<protein>
    <submittedName>
        <fullName evidence="1">Uncharacterized protein</fullName>
    </submittedName>
</protein>
<sequence>MDPLLANHEVRSSYRKALSEVQSTVYRLNTLQIDPEEAEKAGIHQLRMSKGKYMSLDQSSPDRPYFFTTYRGSIDKLNDPDILATWSDYQPDSEISLNTYGISLFFASYLRESVLEHPPGVYSQLWGGLNFGNLFESLETGYHWKVHRTCLALTTFRMSTGSDESLPHIKCLIESEAISDDRLLRGELMAIIKIMIGRLDTKSLDTHIVAPVMLLSVMGPQHVRMLETYFNGVELVVRQSRLYDMRKFDLGVLERFTRWWFGYAVGETKAIA</sequence>
<dbReference type="AlphaFoldDB" id="A0A5N7BV32"/>